<evidence type="ECO:0000256" key="3">
    <source>
        <dbReference type="ARBA" id="ARBA00004669"/>
    </source>
</evidence>
<dbReference type="GO" id="GO:0005829">
    <property type="term" value="C:cytosol"/>
    <property type="evidence" value="ECO:0007669"/>
    <property type="project" value="TreeGrafter"/>
</dbReference>
<comment type="catalytic activity">
    <reaction evidence="13">
        <text>IMP + diphosphate = hypoxanthine + 5-phospho-alpha-D-ribose 1-diphosphate</text>
        <dbReference type="Rhea" id="RHEA:17973"/>
        <dbReference type="ChEBI" id="CHEBI:17368"/>
        <dbReference type="ChEBI" id="CHEBI:33019"/>
        <dbReference type="ChEBI" id="CHEBI:58017"/>
        <dbReference type="ChEBI" id="CHEBI:58053"/>
        <dbReference type="EC" id="2.4.2.8"/>
    </reaction>
</comment>
<protein>
    <recommendedName>
        <fullName evidence="5 13">Hypoxanthine phosphoribosyltransferase</fullName>
        <ecNumber evidence="5 13">2.4.2.8</ecNumber>
    </recommendedName>
</protein>
<comment type="cofactor">
    <cofactor evidence="1 13">
        <name>Mg(2+)</name>
        <dbReference type="ChEBI" id="CHEBI:18420"/>
    </cofactor>
</comment>
<dbReference type="InterPro" id="IPR005904">
    <property type="entry name" value="Hxn_phspho_trans"/>
</dbReference>
<dbReference type="InParanoid" id="G0QSX3"/>
<dbReference type="PANTHER" id="PTHR43340:SF1">
    <property type="entry name" value="HYPOXANTHINE PHOSPHORIBOSYLTRANSFERASE"/>
    <property type="match status" value="1"/>
</dbReference>
<dbReference type="GO" id="GO:0000166">
    <property type="term" value="F:nucleotide binding"/>
    <property type="evidence" value="ECO:0007669"/>
    <property type="project" value="UniProtKB-KW"/>
</dbReference>
<dbReference type="EC" id="2.4.2.8" evidence="5 13"/>
<dbReference type="GO" id="GO:0006166">
    <property type="term" value="P:purine ribonucleoside salvage"/>
    <property type="evidence" value="ECO:0007669"/>
    <property type="project" value="UniProtKB-KW"/>
</dbReference>
<evidence type="ECO:0000313" key="15">
    <source>
        <dbReference type="EMBL" id="EGR31689.1"/>
    </source>
</evidence>
<evidence type="ECO:0000256" key="12">
    <source>
        <dbReference type="ARBA" id="ARBA00022842"/>
    </source>
</evidence>
<reference evidence="15 16" key="1">
    <citation type="submission" date="2011-07" db="EMBL/GenBank/DDBJ databases">
        <authorList>
            <person name="Coyne R."/>
            <person name="Brami D."/>
            <person name="Johnson J."/>
            <person name="Hostetler J."/>
            <person name="Hannick L."/>
            <person name="Clark T."/>
            <person name="Cassidy-Hanley D."/>
            <person name="Inman J."/>
        </authorList>
    </citation>
    <scope>NUCLEOTIDE SEQUENCE [LARGE SCALE GENOMIC DNA]</scope>
    <source>
        <strain evidence="15 16">G5</strain>
    </source>
</reference>
<evidence type="ECO:0000259" key="14">
    <source>
        <dbReference type="Pfam" id="PF00156"/>
    </source>
</evidence>
<evidence type="ECO:0000256" key="2">
    <source>
        <dbReference type="ARBA" id="ARBA00004496"/>
    </source>
</evidence>
<organism evidence="15 16">
    <name type="scientific">Ichthyophthirius multifiliis</name>
    <name type="common">White spot disease agent</name>
    <name type="synonym">Ich</name>
    <dbReference type="NCBI Taxonomy" id="5932"/>
    <lineage>
        <taxon>Eukaryota</taxon>
        <taxon>Sar</taxon>
        <taxon>Alveolata</taxon>
        <taxon>Ciliophora</taxon>
        <taxon>Intramacronucleata</taxon>
        <taxon>Oligohymenophorea</taxon>
        <taxon>Hymenostomatida</taxon>
        <taxon>Ophryoglenina</taxon>
        <taxon>Ichthyophthirius</taxon>
    </lineage>
</organism>
<feature type="domain" description="Phosphoribosyltransferase" evidence="14">
    <location>
        <begin position="20"/>
        <end position="166"/>
    </location>
</feature>
<gene>
    <name evidence="15" type="ORF">IMG5_104300</name>
</gene>
<dbReference type="RefSeq" id="XP_004035175.1">
    <property type="nucleotide sequence ID" value="XM_004035127.1"/>
</dbReference>
<keyword evidence="9 13" id="KW-0479">Metal-binding</keyword>
<keyword evidence="7 13" id="KW-0328">Glycosyltransferase</keyword>
<dbReference type="eggNOG" id="KOG3367">
    <property type="taxonomic scope" value="Eukaryota"/>
</dbReference>
<dbReference type="STRING" id="857967.G0QSX3"/>
<keyword evidence="10 13" id="KW-0660">Purine salvage</keyword>
<keyword evidence="11 13" id="KW-0547">Nucleotide-binding</keyword>
<dbReference type="PANTHER" id="PTHR43340">
    <property type="entry name" value="HYPOXANTHINE-GUANINE PHOSPHORIBOSYLTRANSFERASE"/>
    <property type="match status" value="1"/>
</dbReference>
<evidence type="ECO:0000313" key="16">
    <source>
        <dbReference type="Proteomes" id="UP000008983"/>
    </source>
</evidence>
<comment type="similarity">
    <text evidence="4 13">Belongs to the purine/pyrimidine phosphoribosyltransferase family.</text>
</comment>
<evidence type="ECO:0000256" key="13">
    <source>
        <dbReference type="RuleBase" id="RU364099"/>
    </source>
</evidence>
<keyword evidence="16" id="KW-1185">Reference proteome</keyword>
<dbReference type="GO" id="GO:0046100">
    <property type="term" value="P:hypoxanthine metabolic process"/>
    <property type="evidence" value="ECO:0007669"/>
    <property type="project" value="TreeGrafter"/>
</dbReference>
<keyword evidence="12 13" id="KW-0460">Magnesium</keyword>
<dbReference type="OrthoDB" id="9449045at2759"/>
<evidence type="ECO:0000256" key="1">
    <source>
        <dbReference type="ARBA" id="ARBA00001946"/>
    </source>
</evidence>
<dbReference type="GO" id="GO:0032264">
    <property type="term" value="P:IMP salvage"/>
    <property type="evidence" value="ECO:0007669"/>
    <property type="project" value="UniProtKB-UniPathway"/>
</dbReference>
<name>G0QSX3_ICHMU</name>
<dbReference type="GeneID" id="14907832"/>
<dbReference type="InterPro" id="IPR000836">
    <property type="entry name" value="PRTase_dom"/>
</dbReference>
<accession>G0QSX3</accession>
<dbReference type="InterPro" id="IPR050408">
    <property type="entry name" value="HGPRT"/>
</dbReference>
<comment type="subcellular location">
    <subcellularLocation>
        <location evidence="2 13">Cytoplasm</location>
    </subcellularLocation>
</comment>
<sequence>MNKNIISHKGLEFVPYISKQQLEKAVQKVADEISRDYHDKNPLFIGILNGAFIFCADLVRKLDFLGIEVEFCKVSSYQGTESTEQLKQLIGLKSDIKGKNIILVEDIIDSGYTISQLLKHLKSKEPESIKVCTLFLKEACLKHEIQIDYVGIKIDPEFILGYGLDYDEWGRNLDEVWILKKQK</sequence>
<dbReference type="NCBIfam" id="TIGR01203">
    <property type="entry name" value="HGPRTase"/>
    <property type="match status" value="1"/>
</dbReference>
<dbReference type="CDD" id="cd06223">
    <property type="entry name" value="PRTases_typeI"/>
    <property type="match status" value="1"/>
</dbReference>
<evidence type="ECO:0000256" key="4">
    <source>
        <dbReference type="ARBA" id="ARBA00008391"/>
    </source>
</evidence>
<dbReference type="Proteomes" id="UP000008983">
    <property type="component" value="Unassembled WGS sequence"/>
</dbReference>
<dbReference type="SUPFAM" id="SSF53271">
    <property type="entry name" value="PRTase-like"/>
    <property type="match status" value="1"/>
</dbReference>
<evidence type="ECO:0000256" key="7">
    <source>
        <dbReference type="ARBA" id="ARBA00022676"/>
    </source>
</evidence>
<proteinExistence type="inferred from homology"/>
<dbReference type="GO" id="GO:0032263">
    <property type="term" value="P:GMP salvage"/>
    <property type="evidence" value="ECO:0007669"/>
    <property type="project" value="TreeGrafter"/>
</dbReference>
<evidence type="ECO:0000256" key="8">
    <source>
        <dbReference type="ARBA" id="ARBA00022679"/>
    </source>
</evidence>
<dbReference type="GO" id="GO:0006178">
    <property type="term" value="P:guanine salvage"/>
    <property type="evidence" value="ECO:0007669"/>
    <property type="project" value="TreeGrafter"/>
</dbReference>
<dbReference type="AlphaFoldDB" id="G0QSX3"/>
<evidence type="ECO:0000256" key="5">
    <source>
        <dbReference type="ARBA" id="ARBA00011895"/>
    </source>
</evidence>
<evidence type="ECO:0000256" key="11">
    <source>
        <dbReference type="ARBA" id="ARBA00022741"/>
    </source>
</evidence>
<keyword evidence="8 13" id="KW-0808">Transferase</keyword>
<dbReference type="UniPathway" id="UPA00591">
    <property type="reaction ID" value="UER00648"/>
</dbReference>
<evidence type="ECO:0000256" key="6">
    <source>
        <dbReference type="ARBA" id="ARBA00022490"/>
    </source>
</evidence>
<evidence type="ECO:0000256" key="10">
    <source>
        <dbReference type="ARBA" id="ARBA00022726"/>
    </source>
</evidence>
<dbReference type="OMA" id="VIFMEDI"/>
<dbReference type="Gene3D" id="3.40.50.2020">
    <property type="match status" value="1"/>
</dbReference>
<keyword evidence="6 13" id="KW-0963">Cytoplasm</keyword>
<dbReference type="FunCoup" id="G0QSX3">
    <property type="interactions" value="29"/>
</dbReference>
<dbReference type="GO" id="GO:0004422">
    <property type="term" value="F:hypoxanthine phosphoribosyltransferase activity"/>
    <property type="evidence" value="ECO:0007669"/>
    <property type="project" value="InterPro"/>
</dbReference>
<dbReference type="InterPro" id="IPR029057">
    <property type="entry name" value="PRTase-like"/>
</dbReference>
<comment type="pathway">
    <text evidence="3 13">Purine metabolism; IMP biosynthesis via salvage pathway; IMP from hypoxanthine: step 1/1.</text>
</comment>
<evidence type="ECO:0000256" key="9">
    <source>
        <dbReference type="ARBA" id="ARBA00022723"/>
    </source>
</evidence>
<dbReference type="GO" id="GO:0000287">
    <property type="term" value="F:magnesium ion binding"/>
    <property type="evidence" value="ECO:0007669"/>
    <property type="project" value="TreeGrafter"/>
</dbReference>
<dbReference type="EMBL" id="GL983830">
    <property type="protein sequence ID" value="EGR31689.1"/>
    <property type="molecule type" value="Genomic_DNA"/>
</dbReference>
<dbReference type="Pfam" id="PF00156">
    <property type="entry name" value="Pribosyltran"/>
    <property type="match status" value="1"/>
</dbReference>